<reference evidence="3" key="1">
    <citation type="journal article" date="2022" name="Microb. Genom.">
        <title>A global pangenome for the wheat fungal pathogen Pyrenophora tritici-repentis and prediction of effector protein structural homology.</title>
        <authorList>
            <person name="Moolhuijzen P.M."/>
            <person name="See P.T."/>
            <person name="Shi G."/>
            <person name="Powell H.R."/>
            <person name="Cockram J."/>
            <person name="Jorgensen L.N."/>
            <person name="Benslimane H."/>
            <person name="Strelkov S.E."/>
            <person name="Turner J."/>
            <person name="Liu Z."/>
            <person name="Moffat C.S."/>
        </authorList>
    </citation>
    <scope>NUCLEOTIDE SEQUENCE [LARGE SCALE GENOMIC DNA]</scope>
</reference>
<feature type="region of interest" description="Disordered" evidence="1">
    <location>
        <begin position="1"/>
        <end position="56"/>
    </location>
</feature>
<protein>
    <submittedName>
        <fullName evidence="2">Uncharacterized protein</fullName>
    </submittedName>
</protein>
<comment type="caution">
    <text evidence="2">The sequence shown here is derived from an EMBL/GenBank/DDBJ whole genome shotgun (WGS) entry which is preliminary data.</text>
</comment>
<keyword evidence="3" id="KW-1185">Reference proteome</keyword>
<dbReference type="Proteomes" id="UP000249757">
    <property type="component" value="Unassembled WGS sequence"/>
</dbReference>
<feature type="compositionally biased region" description="Basic and acidic residues" evidence="1">
    <location>
        <begin position="46"/>
        <end position="56"/>
    </location>
</feature>
<organism evidence="2 3">
    <name type="scientific">Pyrenophora tritici-repentis</name>
    <dbReference type="NCBI Taxonomy" id="45151"/>
    <lineage>
        <taxon>Eukaryota</taxon>
        <taxon>Fungi</taxon>
        <taxon>Dikarya</taxon>
        <taxon>Ascomycota</taxon>
        <taxon>Pezizomycotina</taxon>
        <taxon>Dothideomycetes</taxon>
        <taxon>Pleosporomycetidae</taxon>
        <taxon>Pleosporales</taxon>
        <taxon>Pleosporineae</taxon>
        <taxon>Pleosporaceae</taxon>
        <taxon>Pyrenophora</taxon>
    </lineage>
</organism>
<accession>A0A922NEF2</accession>
<feature type="compositionally biased region" description="Pro residues" evidence="1">
    <location>
        <begin position="31"/>
        <end position="44"/>
    </location>
</feature>
<dbReference type="AlphaFoldDB" id="A0A922NEF2"/>
<evidence type="ECO:0000313" key="2">
    <source>
        <dbReference type="EMBL" id="KAI1514517.1"/>
    </source>
</evidence>
<evidence type="ECO:0000256" key="1">
    <source>
        <dbReference type="SAM" id="MobiDB-lite"/>
    </source>
</evidence>
<sequence>MDDIMDDATPTQNTSQPPPRKILQPKGRLNRPPPTQPTPQPPKPHLTFDNKYTKCS</sequence>
<proteinExistence type="predicted"/>
<dbReference type="EMBL" id="NRDI02000008">
    <property type="protein sequence ID" value="KAI1514517.1"/>
    <property type="molecule type" value="Genomic_DNA"/>
</dbReference>
<gene>
    <name evidence="2" type="ORF">Ptr86124_007147</name>
</gene>
<evidence type="ECO:0000313" key="3">
    <source>
        <dbReference type="Proteomes" id="UP000249757"/>
    </source>
</evidence>
<name>A0A922NEF2_9PLEO</name>